<protein>
    <submittedName>
        <fullName evidence="12">Capsid protein</fullName>
    </submittedName>
</protein>
<feature type="compositionally biased region" description="Basic residues" evidence="10">
    <location>
        <begin position="1"/>
        <end position="10"/>
    </location>
</feature>
<dbReference type="Gene3D" id="2.60.120.20">
    <property type="match status" value="1"/>
</dbReference>
<comment type="subcellular location">
    <subcellularLocation>
        <location evidence="1">Virion</location>
    </subcellularLocation>
</comment>
<feature type="compositionally biased region" description="Polar residues" evidence="10">
    <location>
        <begin position="11"/>
        <end position="29"/>
    </location>
</feature>
<name>A0A1Y0DCK6_9VIRU</name>
<evidence type="ECO:0000256" key="2">
    <source>
        <dbReference type="ARBA" id="ARBA00022561"/>
    </source>
</evidence>
<feature type="region of interest" description="Disordered" evidence="10">
    <location>
        <begin position="639"/>
        <end position="709"/>
    </location>
</feature>
<organism evidence="12">
    <name type="scientific">Mamastrovirus 2</name>
    <dbReference type="NCBI Taxonomy" id="1239566"/>
    <lineage>
        <taxon>Viruses</taxon>
        <taxon>Riboviria</taxon>
        <taxon>Orthornavirae</taxon>
        <taxon>Pisuviricota</taxon>
        <taxon>Stelpaviricetes</taxon>
        <taxon>Stellavirales</taxon>
        <taxon>Astroviridae</taxon>
        <taxon>Mamastrovirus</taxon>
        <taxon>Mamastrovirus felis</taxon>
    </lineage>
</organism>
<evidence type="ECO:0000256" key="10">
    <source>
        <dbReference type="SAM" id="MobiDB-lite"/>
    </source>
</evidence>
<sequence>MASRQQKRQPPRNTTNIVVRNGSSSNQAGPSRAQQARRRRNRRKPQVNIRVLANQNKTVRRSTRRPGVGSRVVFQKITTTLGTVGSNGSEQIECEMTCLLNPATMKEATGSNAFGPLGIYASTYALFKMTKCELVLKPLVGDSAVSGTVVRASWNPTATPSQTSWSSLGARKHVDITPGKRGRFTLTSKDLKGPKDGWYKTNTQGDPMMAFAGALEIHTIGKTMSTYQSRAFEGGLFLAELTTEWQFKDYQQQPGMLNLVKGEDKSQARLKTDENGKMQLVLPTSSSRMARASTGSTNKTIWVVTDTIVNLGAGILPPPFSWLIRGGWWIVKRAANAPVRTGETTFDIYASISDARSDSPCVSTQANMNIELGGLHFQQITPGNVGIGDELLTITRSIDAPLPSGRPNVCYVTSAQRVKPGTNDQYVPSYPTWYSYQNQNYTTGLGFVAGELQVATYNVHLVTIATDVGDVTLDHFSNKVPIYLFHGSNREQLGYAVACRHDNINIPPSLRVSSVLIYATHSQAFNFDQNWVETTASYPVTDNGTGFRVRISTPQSNNRTNVRVKLDQGNWYVAQFVTQGIVDHQYKVGNDIIASRGTEAVVRGDHYFTPSNNTMAGGLFPSFLTGTRLSVFTTDVVTTDQGGSRRETYPVDDIHPGFGFDDASEFPPPPSEEDPAEDEDDFEDPGDLEEDESEGLELGPDDHYSDPPISRLVVRDDAVALYEQLRATHSERAARLAVNQLFPSDEYTEFTEVYHDALADGLSPRAARAQALGL</sequence>
<keyword evidence="2" id="KW-0167">Capsid protein</keyword>
<evidence type="ECO:0000256" key="3">
    <source>
        <dbReference type="ARBA" id="ARBA00022570"/>
    </source>
</evidence>
<feature type="compositionally biased region" description="Acidic residues" evidence="10">
    <location>
        <begin position="671"/>
        <end position="695"/>
    </location>
</feature>
<dbReference type="GO" id="GO:0075512">
    <property type="term" value="P:clathrin-dependent endocytosis of virus by host cell"/>
    <property type="evidence" value="ECO:0007669"/>
    <property type="project" value="UniProtKB-KW"/>
</dbReference>
<feature type="domain" description="Astrovirus capsid protein inner core" evidence="11">
    <location>
        <begin position="32"/>
        <end position="250"/>
    </location>
</feature>
<evidence type="ECO:0000256" key="5">
    <source>
        <dbReference type="ARBA" id="ARBA00022844"/>
    </source>
</evidence>
<evidence type="ECO:0000256" key="8">
    <source>
        <dbReference type="ARBA" id="ARBA00023296"/>
    </source>
</evidence>
<dbReference type="GO" id="GO:0039617">
    <property type="term" value="C:T=3 icosahedral viral capsid"/>
    <property type="evidence" value="ECO:0007669"/>
    <property type="project" value="UniProtKB-KW"/>
</dbReference>
<dbReference type="SMR" id="A0A1Y0DCK6"/>
<evidence type="ECO:0000256" key="7">
    <source>
        <dbReference type="ARBA" id="ARBA00023060"/>
    </source>
</evidence>
<accession>A0A1Y0DCK6</accession>
<keyword evidence="5" id="KW-0946">Virion</keyword>
<keyword evidence="8" id="KW-1160">Virus entry into host cell</keyword>
<proteinExistence type="predicted"/>
<feature type="region of interest" description="Disordered" evidence="10">
    <location>
        <begin position="1"/>
        <end position="45"/>
    </location>
</feature>
<dbReference type="Pfam" id="PF03115">
    <property type="entry name" value="Astro_capsid_N"/>
    <property type="match status" value="1"/>
</dbReference>
<evidence type="ECO:0000256" key="9">
    <source>
        <dbReference type="ARBA" id="ARBA00045703"/>
    </source>
</evidence>
<reference evidence="12" key="1">
    <citation type="journal article" date="2020" name="Viruses">
        <title>Whole Genome Sequence Analysis of Porcine Astroviruses Reveals Novel Genetically Diverse Strains Circulating in East African Smallholder Pig Farms.</title>
        <authorList>
            <person name="Amimo J.O."/>
            <person name="Machuka E.M."/>
            <person name="Abworo E.O."/>
            <person name="Vlasova A.N."/>
            <person name="Pelle R."/>
        </authorList>
    </citation>
    <scope>NUCLEOTIDE SEQUENCE</scope>
    <source>
        <strain evidence="12">U083</strain>
    </source>
</reference>
<dbReference type="InterPro" id="IPR029053">
    <property type="entry name" value="Viral_coat"/>
</dbReference>
<evidence type="ECO:0000256" key="4">
    <source>
        <dbReference type="ARBA" id="ARBA00022595"/>
    </source>
</evidence>
<evidence type="ECO:0000313" key="12">
    <source>
        <dbReference type="EMBL" id="ART85580.1"/>
    </source>
</evidence>
<dbReference type="InterPro" id="IPR004337">
    <property type="entry name" value="Astro_capsid_N"/>
</dbReference>
<keyword evidence="7" id="KW-1142">T=3 icosahedral capsid protein</keyword>
<feature type="compositionally biased region" description="Basic residues" evidence="10">
    <location>
        <begin position="35"/>
        <end position="45"/>
    </location>
</feature>
<keyword evidence="6" id="KW-1164">Virus endocytosis by host</keyword>
<keyword evidence="3" id="KW-1165">Clathrin-mediated endocytosis of virus by host</keyword>
<evidence type="ECO:0000256" key="1">
    <source>
        <dbReference type="ARBA" id="ARBA00004328"/>
    </source>
</evidence>
<feature type="compositionally biased region" description="Basic and acidic residues" evidence="10">
    <location>
        <begin position="643"/>
        <end position="655"/>
    </location>
</feature>
<comment type="function">
    <text evidence="9">The capsid polyprotein VP90 self-assembles and undergoes a proteolytic cleavage by host caspases to yield the immature VP70 virion.</text>
</comment>
<keyword evidence="4" id="KW-1162">Viral penetration into host cytoplasm</keyword>
<evidence type="ECO:0000259" key="11">
    <source>
        <dbReference type="Pfam" id="PF03115"/>
    </source>
</evidence>
<evidence type="ECO:0000256" key="6">
    <source>
        <dbReference type="ARBA" id="ARBA00022890"/>
    </source>
</evidence>
<dbReference type="EMBL" id="KY940077">
    <property type="protein sequence ID" value="ART85580.1"/>
    <property type="molecule type" value="Genomic_RNA"/>
</dbReference>